<geneLocation type="mitochondrion" evidence="19"/>
<dbReference type="InterPro" id="IPR036257">
    <property type="entry name" value="Cyt_c_oxidase_su2_TM_sf"/>
</dbReference>
<dbReference type="InterPro" id="IPR045187">
    <property type="entry name" value="CcO_II"/>
</dbReference>
<dbReference type="InterPro" id="IPR011759">
    <property type="entry name" value="Cyt_c_oxidase_su2_TM_dom"/>
</dbReference>
<dbReference type="SUPFAM" id="SSF49503">
    <property type="entry name" value="Cupredoxins"/>
    <property type="match status" value="1"/>
</dbReference>
<dbReference type="Pfam" id="PF02790">
    <property type="entry name" value="COX2_TM"/>
    <property type="match status" value="1"/>
</dbReference>
<keyword evidence="5 15" id="KW-0679">Respiratory chain</keyword>
<dbReference type="AlphaFoldDB" id="A0A6B9VRH2"/>
<evidence type="ECO:0000256" key="13">
    <source>
        <dbReference type="ARBA" id="ARBA00023136"/>
    </source>
</evidence>
<comment type="catalytic activity">
    <reaction evidence="14">
        <text>4 Fe(II)-[cytochrome c] + O2 + 8 H(+)(in) = 4 Fe(III)-[cytochrome c] + 2 H2O + 4 H(+)(out)</text>
        <dbReference type="Rhea" id="RHEA:11436"/>
        <dbReference type="Rhea" id="RHEA-COMP:10350"/>
        <dbReference type="Rhea" id="RHEA-COMP:14399"/>
        <dbReference type="ChEBI" id="CHEBI:15377"/>
        <dbReference type="ChEBI" id="CHEBI:15378"/>
        <dbReference type="ChEBI" id="CHEBI:15379"/>
        <dbReference type="ChEBI" id="CHEBI:29033"/>
        <dbReference type="ChEBI" id="CHEBI:29034"/>
        <dbReference type="EC" id="7.1.1.9"/>
    </reaction>
    <physiologicalReaction direction="left-to-right" evidence="14">
        <dbReference type="Rhea" id="RHEA:11437"/>
    </physiologicalReaction>
</comment>
<dbReference type="PROSITE" id="PS50999">
    <property type="entry name" value="COX2_TM"/>
    <property type="match status" value="1"/>
</dbReference>
<evidence type="ECO:0000256" key="14">
    <source>
        <dbReference type="ARBA" id="ARBA00049512"/>
    </source>
</evidence>
<keyword evidence="9" id="KW-1278">Translocase</keyword>
<keyword evidence="10 15" id="KW-0249">Electron transport</keyword>
<evidence type="ECO:0000256" key="7">
    <source>
        <dbReference type="ARBA" id="ARBA00022723"/>
    </source>
</evidence>
<protein>
    <recommendedName>
        <fullName evidence="3 15">Cytochrome c oxidase subunit 2</fullName>
    </recommendedName>
</protein>
<dbReference type="InterPro" id="IPR008972">
    <property type="entry name" value="Cupredoxin"/>
</dbReference>
<keyword evidence="6 15" id="KW-0812">Transmembrane</keyword>
<evidence type="ECO:0000259" key="17">
    <source>
        <dbReference type="PROSITE" id="PS50857"/>
    </source>
</evidence>
<dbReference type="PANTHER" id="PTHR22888:SF9">
    <property type="entry name" value="CYTOCHROME C OXIDASE SUBUNIT 2"/>
    <property type="match status" value="1"/>
</dbReference>
<dbReference type="InterPro" id="IPR001505">
    <property type="entry name" value="Copper_CuA"/>
</dbReference>
<comment type="function">
    <text evidence="15">Component of the cytochrome c oxidase, the last enzyme in the mitochondrial electron transport chain which drives oxidative phosphorylation. The respiratory chain contains 3 multisubunit complexes succinate dehydrogenase (complex II, CII), ubiquinol-cytochrome c oxidoreductase (cytochrome b-c1 complex, complex III, CIII) and cytochrome c oxidase (complex IV, CIV), that cooperate to transfer electrons derived from NADH and succinate to molecular oxygen, creating an electrochemical gradient over the inner membrane that drives transmembrane transport and the ATP synthase. Cytochrome c oxidase is the component of the respiratory chain that catalyzes the reduction of oxygen to water. Electrons originating from reduced cytochrome c in the intermembrane space (IMS) are transferred via the dinuclear copper A center (CU(A)) of subunit 2 and heme A of subunit 1 to the active site in subunit 1, a binuclear center (BNC) formed by heme A3 and copper B (CU(B)). The BNC reduces molecular oxygen to 2 water molecules using 4 electrons from cytochrome c in the IMS and 4 protons from the mitochondrial matrix.</text>
</comment>
<evidence type="ECO:0000256" key="8">
    <source>
        <dbReference type="ARBA" id="ARBA00022842"/>
    </source>
</evidence>
<dbReference type="Gene3D" id="2.60.40.420">
    <property type="entry name" value="Cupredoxins - blue copper proteins"/>
    <property type="match status" value="1"/>
</dbReference>
<proteinExistence type="inferred from homology"/>
<dbReference type="GO" id="GO:0005743">
    <property type="term" value="C:mitochondrial inner membrane"/>
    <property type="evidence" value="ECO:0007669"/>
    <property type="project" value="UniProtKB-SubCell"/>
</dbReference>
<evidence type="ECO:0000256" key="9">
    <source>
        <dbReference type="ARBA" id="ARBA00022967"/>
    </source>
</evidence>
<dbReference type="Pfam" id="PF00116">
    <property type="entry name" value="COX2"/>
    <property type="match status" value="1"/>
</dbReference>
<evidence type="ECO:0000256" key="15">
    <source>
        <dbReference type="RuleBase" id="RU000457"/>
    </source>
</evidence>
<evidence type="ECO:0000256" key="2">
    <source>
        <dbReference type="ARBA" id="ARBA00007866"/>
    </source>
</evidence>
<evidence type="ECO:0000256" key="1">
    <source>
        <dbReference type="ARBA" id="ARBA00004141"/>
    </source>
</evidence>
<dbReference type="InterPro" id="IPR002429">
    <property type="entry name" value="CcO_II-like_C"/>
</dbReference>
<feature type="transmembrane region" description="Helical" evidence="16">
    <location>
        <begin position="64"/>
        <end position="87"/>
    </location>
</feature>
<comment type="subcellular location">
    <subcellularLocation>
        <location evidence="1">Membrane</location>
        <topology evidence="1">Multi-pass membrane protein</topology>
    </subcellularLocation>
    <subcellularLocation>
        <location evidence="15">Mitochondrion inner membrane</location>
        <topology evidence="15">Multi-pass membrane protein</topology>
    </subcellularLocation>
</comment>
<evidence type="ECO:0000256" key="4">
    <source>
        <dbReference type="ARBA" id="ARBA00022448"/>
    </source>
</evidence>
<comment type="similarity">
    <text evidence="2 15">Belongs to the cytochrome c oxidase subunit 2 family.</text>
</comment>
<keyword evidence="11 16" id="KW-1133">Transmembrane helix</keyword>
<dbReference type="PROSITE" id="PS00078">
    <property type="entry name" value="COX2"/>
    <property type="match status" value="1"/>
</dbReference>
<accession>A0A6B9VRH2</accession>
<name>A0A6B9VRH2_GEUDE</name>
<organism evidence="19">
    <name type="scientific">Geukensia demissa</name>
    <name type="common">Ribbed mussel</name>
    <name type="synonym">Ischadium demissa</name>
    <dbReference type="NCBI Taxonomy" id="27807"/>
    <lineage>
        <taxon>Eukaryota</taxon>
        <taxon>Metazoa</taxon>
        <taxon>Spiralia</taxon>
        <taxon>Lophotrochozoa</taxon>
        <taxon>Mollusca</taxon>
        <taxon>Bivalvia</taxon>
        <taxon>Autobranchia</taxon>
        <taxon>Pteriomorphia</taxon>
        <taxon>Mytilida</taxon>
        <taxon>Mytiloidea</taxon>
        <taxon>Mytilidae</taxon>
        <taxon>Brachidontinae</taxon>
        <taxon>Geukensia</taxon>
    </lineage>
</organism>
<keyword evidence="8" id="KW-0460">Magnesium</keyword>
<comment type="cofactor">
    <cofactor evidence="15">
        <name>Cu cation</name>
        <dbReference type="ChEBI" id="CHEBI:23378"/>
    </cofactor>
    <text evidence="15">Binds a copper A center.</text>
</comment>
<gene>
    <name evidence="19" type="primary">COX2</name>
</gene>
<dbReference type="SUPFAM" id="SSF81464">
    <property type="entry name" value="Cytochrome c oxidase subunit II-like, transmembrane region"/>
    <property type="match status" value="1"/>
</dbReference>
<dbReference type="EMBL" id="MN449488">
    <property type="protein sequence ID" value="QHO63851.1"/>
    <property type="molecule type" value="Genomic_DNA"/>
</dbReference>
<feature type="domain" description="Cytochrome oxidase subunit II transmembrane region profile" evidence="18">
    <location>
        <begin position="1"/>
        <end position="92"/>
    </location>
</feature>
<dbReference type="PROSITE" id="PS50857">
    <property type="entry name" value="COX2_CUA"/>
    <property type="match status" value="1"/>
</dbReference>
<dbReference type="GO" id="GO:0004129">
    <property type="term" value="F:cytochrome-c oxidase activity"/>
    <property type="evidence" value="ECO:0007669"/>
    <property type="project" value="UniProtKB-EC"/>
</dbReference>
<dbReference type="Gene3D" id="1.10.287.90">
    <property type="match status" value="1"/>
</dbReference>
<evidence type="ECO:0000256" key="16">
    <source>
        <dbReference type="SAM" id="Phobius"/>
    </source>
</evidence>
<evidence type="ECO:0000256" key="6">
    <source>
        <dbReference type="ARBA" id="ARBA00022692"/>
    </source>
</evidence>
<feature type="transmembrane region" description="Helical" evidence="16">
    <location>
        <begin position="24"/>
        <end position="44"/>
    </location>
</feature>
<dbReference type="GO" id="GO:0005507">
    <property type="term" value="F:copper ion binding"/>
    <property type="evidence" value="ECO:0007669"/>
    <property type="project" value="InterPro"/>
</dbReference>
<dbReference type="PRINTS" id="PR01166">
    <property type="entry name" value="CYCOXIDASEII"/>
</dbReference>
<keyword evidence="12 15" id="KW-0186">Copper</keyword>
<keyword evidence="15 19" id="KW-0496">Mitochondrion</keyword>
<keyword evidence="15" id="KW-0999">Mitochondrion inner membrane</keyword>
<evidence type="ECO:0000256" key="10">
    <source>
        <dbReference type="ARBA" id="ARBA00022982"/>
    </source>
</evidence>
<evidence type="ECO:0000259" key="18">
    <source>
        <dbReference type="PROSITE" id="PS50999"/>
    </source>
</evidence>
<keyword evidence="13 15" id="KW-0472">Membrane</keyword>
<feature type="domain" description="Cytochrome oxidase subunit II copper A binding" evidence="17">
    <location>
        <begin position="93"/>
        <end position="227"/>
    </location>
</feature>
<feature type="transmembrane region" description="Helical" evidence="16">
    <location>
        <begin position="264"/>
        <end position="282"/>
    </location>
</feature>
<sequence>MAMFGSVKFQDSVSGDLGNNLAEFYHDMMLLSVFIMSLVLYVMFRIISSKHKNRFFKDCQTMEWIWTVFPIVILMGLWVPSVSNLYYMNHMGSVGWSFKAIGHQWYWTYEFSDSCNRDFSFDSYMLNSNDRGYNYRLLDVDHRMVLPCGVPVRCLVSSVDVLHSFALPSVSVKVDAIPGRMTQTCLYSVSSGVVYGQCSELCGVNHSFMPIAIEFIPKEKFLHWLHTMKYDKTTILWLKNNVWFKDEDKYVVDQAKEESNMKCTILLFFIIGVTVTFIMTYGKGGGGFFG</sequence>
<keyword evidence="7 15" id="KW-0479">Metal-binding</keyword>
<evidence type="ECO:0000256" key="12">
    <source>
        <dbReference type="ARBA" id="ARBA00023008"/>
    </source>
</evidence>
<reference evidence="19" key="1">
    <citation type="journal article" date="2020" name="J. Zoolog. Syst. Evol. Res.">
        <title>Highly divergent mitogenomes of Geukensia demissa (Bivalvia, Mytilidae) with extreme AT content.</title>
        <authorList>
            <person name="Lubosny M."/>
            <person name="Smietanka B."/>
            <person name="Przylucka A."/>
            <person name="Burzynski A."/>
        </authorList>
    </citation>
    <scope>NUCLEOTIDE SEQUENCE</scope>
    <source>
        <strain evidence="19">GEU_M</strain>
    </source>
</reference>
<evidence type="ECO:0000256" key="3">
    <source>
        <dbReference type="ARBA" id="ARBA00015946"/>
    </source>
</evidence>
<evidence type="ECO:0000256" key="11">
    <source>
        <dbReference type="ARBA" id="ARBA00022989"/>
    </source>
</evidence>
<dbReference type="GO" id="GO:0042773">
    <property type="term" value="P:ATP synthesis coupled electron transport"/>
    <property type="evidence" value="ECO:0007669"/>
    <property type="project" value="TreeGrafter"/>
</dbReference>
<evidence type="ECO:0000256" key="5">
    <source>
        <dbReference type="ARBA" id="ARBA00022660"/>
    </source>
</evidence>
<dbReference type="PANTHER" id="PTHR22888">
    <property type="entry name" value="CYTOCHROME C OXIDASE, SUBUNIT II"/>
    <property type="match status" value="1"/>
</dbReference>
<evidence type="ECO:0000313" key="19">
    <source>
        <dbReference type="EMBL" id="QHO63851.1"/>
    </source>
</evidence>
<keyword evidence="4 15" id="KW-0813">Transport</keyword>